<dbReference type="EMBL" id="LXQA010312051">
    <property type="protein sequence ID" value="MCI43012.1"/>
    <property type="molecule type" value="Genomic_DNA"/>
</dbReference>
<dbReference type="AlphaFoldDB" id="A0A392S3K0"/>
<evidence type="ECO:0000256" key="1">
    <source>
        <dbReference type="SAM" id="Phobius"/>
    </source>
</evidence>
<keyword evidence="1" id="KW-1133">Transmembrane helix</keyword>
<feature type="transmembrane region" description="Helical" evidence="1">
    <location>
        <begin position="18"/>
        <end position="39"/>
    </location>
</feature>
<reference evidence="2 3" key="1">
    <citation type="journal article" date="2018" name="Front. Plant Sci.">
        <title>Red Clover (Trifolium pratense) and Zigzag Clover (T. medium) - A Picture of Genomic Similarities and Differences.</title>
        <authorList>
            <person name="Dluhosova J."/>
            <person name="Istvanek J."/>
            <person name="Nedelnik J."/>
            <person name="Repkova J."/>
        </authorList>
    </citation>
    <scope>NUCLEOTIDE SEQUENCE [LARGE SCALE GENOMIC DNA]</scope>
    <source>
        <strain evidence="3">cv. 10/8</strain>
        <tissue evidence="2">Leaf</tissue>
    </source>
</reference>
<keyword evidence="1" id="KW-0812">Transmembrane</keyword>
<sequence length="41" mass="4152">MQCATLGGPGQASSDNNAVFLGCFTVDLGIIIAFHAELIGV</sequence>
<protein>
    <submittedName>
        <fullName evidence="2">Uncharacterized protein</fullName>
    </submittedName>
</protein>
<organism evidence="2 3">
    <name type="scientific">Trifolium medium</name>
    <dbReference type="NCBI Taxonomy" id="97028"/>
    <lineage>
        <taxon>Eukaryota</taxon>
        <taxon>Viridiplantae</taxon>
        <taxon>Streptophyta</taxon>
        <taxon>Embryophyta</taxon>
        <taxon>Tracheophyta</taxon>
        <taxon>Spermatophyta</taxon>
        <taxon>Magnoliopsida</taxon>
        <taxon>eudicotyledons</taxon>
        <taxon>Gunneridae</taxon>
        <taxon>Pentapetalae</taxon>
        <taxon>rosids</taxon>
        <taxon>fabids</taxon>
        <taxon>Fabales</taxon>
        <taxon>Fabaceae</taxon>
        <taxon>Papilionoideae</taxon>
        <taxon>50 kb inversion clade</taxon>
        <taxon>NPAAA clade</taxon>
        <taxon>Hologalegina</taxon>
        <taxon>IRL clade</taxon>
        <taxon>Trifolieae</taxon>
        <taxon>Trifolium</taxon>
    </lineage>
</organism>
<accession>A0A392S3K0</accession>
<feature type="non-terminal residue" evidence="2">
    <location>
        <position position="41"/>
    </location>
</feature>
<comment type="caution">
    <text evidence="2">The sequence shown here is derived from an EMBL/GenBank/DDBJ whole genome shotgun (WGS) entry which is preliminary data.</text>
</comment>
<evidence type="ECO:0000313" key="3">
    <source>
        <dbReference type="Proteomes" id="UP000265520"/>
    </source>
</evidence>
<name>A0A392S3K0_9FABA</name>
<keyword evidence="1" id="KW-0472">Membrane</keyword>
<evidence type="ECO:0000313" key="2">
    <source>
        <dbReference type="EMBL" id="MCI43012.1"/>
    </source>
</evidence>
<dbReference type="Proteomes" id="UP000265520">
    <property type="component" value="Unassembled WGS sequence"/>
</dbReference>
<proteinExistence type="predicted"/>
<keyword evidence="3" id="KW-1185">Reference proteome</keyword>